<sequence length="755" mass="81764">MYGNIEVRSARENNLQEVSLDLPKRKITVFTGVSGSGKSSLAFGTIAAESQRLINETYPGYVQAVMPRYGRPDVDSLANLSTAVIVDQQRMGGNSRSTVGTATDTYALLRLLFFRAGSPPVDNPKAFSFNDPQGMCPECEGIGRRSALDVDALVDRSKSLQEGAILWPAFAVGTTYWRFFIMSGLFDNDKKLADYTADEWDALLNLPEKKITVEGPARTSGSFTYEGLLPKFKRLYVSKGADHVQPKLRDAYERVVTTAPCDACDGSRLGPAALACRLNGRSIAECVAMEVEELVGFVRAVDNPTVAPAVASLVARLTELERLGLGYLSLNRETSTLSGGESQRVKMVRHLGSSLVDITYIFDEPTVGLHPHDISRLNELLCHLRDKGNTVLVVEHKPEVMAIADHVVDMGPGAGRKGGQVVFEGTFAELAKSGTLTGRHLSSRQEVKRTPREPTGALTIRNASLHNLHDINVDIPTGVLTVVTGVAGAGKSTLIRGCLLRKYPEAVFIDDSVSRGSRRSNPATFTGILEPIRKAFATANKVSPALFSANSEGACPECKGLGLIYTDLAHLEQVATVCDTCEGRRFSADVLRHTLRGRDISEVLELSVVDALEFFTEKPVVKALKALDDVGLGYITLWQPVSTMSGGERQRLKLANELGRKSGVYVLDEPTSGLHMNDVDNLIGLFDRLVDNGNTVVVIEHNLDVIARADWVIDVGPGAGHRGGRIVFEGTVAQMADSPDSVTGDFLRRRAELVG</sequence>
<dbReference type="Gene3D" id="1.20.1580.10">
    <property type="entry name" value="ABC transporter ATPase like domain"/>
    <property type="match status" value="2"/>
</dbReference>
<dbReference type="Gene3D" id="1.10.8.280">
    <property type="entry name" value="ABC transporter ATPase domain-like"/>
    <property type="match status" value="1"/>
</dbReference>
<keyword evidence="10" id="KW-0234">DNA repair</keyword>
<reference evidence="15" key="1">
    <citation type="journal article" date="2013" name="Proc. Natl. Acad. Sci. U.S.A.">
        <title>A new member of the 4-methylideneimidazole-5-one-containing aminomutase family from the enediyne kedarcidin biosynthetic pathway.</title>
        <authorList>
            <person name="Huang S.X."/>
            <person name="Lohman J.R."/>
            <person name="Huang T."/>
            <person name="Shen B."/>
        </authorList>
    </citation>
    <scope>NUCLEOTIDE SEQUENCE</scope>
    <source>
        <strain evidence="15">ATCC 53650</strain>
    </source>
</reference>
<evidence type="ECO:0000256" key="4">
    <source>
        <dbReference type="ARBA" id="ARBA00022741"/>
    </source>
</evidence>
<evidence type="ECO:0000256" key="13">
    <source>
        <dbReference type="ARBA" id="ARBA00042156"/>
    </source>
</evidence>
<evidence type="ECO:0000256" key="2">
    <source>
        <dbReference type="ARBA" id="ARBA00022490"/>
    </source>
</evidence>
<dbReference type="EMBL" id="JX679499">
    <property type="protein sequence ID" value="AFV52154.1"/>
    <property type="molecule type" value="Genomic_DNA"/>
</dbReference>
<dbReference type="GO" id="GO:0005524">
    <property type="term" value="F:ATP binding"/>
    <property type="evidence" value="ECO:0007669"/>
    <property type="project" value="UniProtKB-KW"/>
</dbReference>
<comment type="subcellular location">
    <subcellularLocation>
        <location evidence="1">Cytoplasm</location>
    </subcellularLocation>
</comment>
<dbReference type="PROSITE" id="PS50893">
    <property type="entry name" value="ABC_TRANSPORTER_2"/>
    <property type="match status" value="1"/>
</dbReference>
<evidence type="ECO:0000256" key="10">
    <source>
        <dbReference type="ARBA" id="ARBA00023204"/>
    </source>
</evidence>
<keyword evidence="4" id="KW-0547">Nucleotide-binding</keyword>
<dbReference type="SMART" id="SM00382">
    <property type="entry name" value="AAA"/>
    <property type="match status" value="2"/>
</dbReference>
<keyword evidence="7" id="KW-0067">ATP-binding</keyword>
<proteinExistence type="inferred from homology"/>
<evidence type="ECO:0000256" key="9">
    <source>
        <dbReference type="ARBA" id="ARBA00023125"/>
    </source>
</evidence>
<evidence type="ECO:0000256" key="7">
    <source>
        <dbReference type="ARBA" id="ARBA00022840"/>
    </source>
</evidence>
<feature type="domain" description="ABC transporter" evidence="14">
    <location>
        <begin position="442"/>
        <end position="742"/>
    </location>
</feature>
<evidence type="ECO:0000313" key="15">
    <source>
        <dbReference type="EMBL" id="AFV52154.1"/>
    </source>
</evidence>
<dbReference type="GO" id="GO:0004518">
    <property type="term" value="F:nuclease activity"/>
    <property type="evidence" value="ECO:0007669"/>
    <property type="project" value="UniProtKB-KW"/>
</dbReference>
<evidence type="ECO:0000256" key="8">
    <source>
        <dbReference type="ARBA" id="ARBA00022881"/>
    </source>
</evidence>
<dbReference type="Gene3D" id="3.40.50.300">
    <property type="entry name" value="P-loop containing nucleotide triphosphate hydrolases"/>
    <property type="match status" value="2"/>
</dbReference>
<keyword evidence="5" id="KW-0227">DNA damage</keyword>
<evidence type="ECO:0000256" key="6">
    <source>
        <dbReference type="ARBA" id="ARBA00022769"/>
    </source>
</evidence>
<dbReference type="GO" id="GO:0016887">
    <property type="term" value="F:ATP hydrolysis activity"/>
    <property type="evidence" value="ECO:0007669"/>
    <property type="project" value="InterPro"/>
</dbReference>
<dbReference type="CDD" id="cd03270">
    <property type="entry name" value="ABC_UvrA_I"/>
    <property type="match status" value="1"/>
</dbReference>
<dbReference type="GO" id="GO:0005737">
    <property type="term" value="C:cytoplasm"/>
    <property type="evidence" value="ECO:0007669"/>
    <property type="project" value="UniProtKB-SubCell"/>
</dbReference>
<accession>K4P127</accession>
<dbReference type="InterPro" id="IPR017871">
    <property type="entry name" value="ABC_transporter-like_CS"/>
</dbReference>
<dbReference type="InterPro" id="IPR027417">
    <property type="entry name" value="P-loop_NTPase"/>
</dbReference>
<dbReference type="AlphaFoldDB" id="K4P127"/>
<protein>
    <recommendedName>
        <fullName evidence="12">UvrABC system protein A</fullName>
    </recommendedName>
    <alternativeName>
        <fullName evidence="13">Excinuclease ABC subunit A</fullName>
    </alternativeName>
</protein>
<keyword evidence="8" id="KW-0267">Excision nuclease</keyword>
<dbReference type="SUPFAM" id="SSF52540">
    <property type="entry name" value="P-loop containing nucleoside triphosphate hydrolases"/>
    <property type="match status" value="2"/>
</dbReference>
<dbReference type="Pfam" id="PF00005">
    <property type="entry name" value="ABC_tran"/>
    <property type="match status" value="1"/>
</dbReference>
<dbReference type="PROSITE" id="PS00211">
    <property type="entry name" value="ABC_TRANSPORTER_1"/>
    <property type="match status" value="1"/>
</dbReference>
<evidence type="ECO:0000256" key="3">
    <source>
        <dbReference type="ARBA" id="ARBA00022737"/>
    </source>
</evidence>
<dbReference type="GO" id="GO:0003677">
    <property type="term" value="F:DNA binding"/>
    <property type="evidence" value="ECO:0007669"/>
    <property type="project" value="UniProtKB-KW"/>
</dbReference>
<keyword evidence="2" id="KW-0963">Cytoplasm</keyword>
<dbReference type="GO" id="GO:0006281">
    <property type="term" value="P:DNA repair"/>
    <property type="evidence" value="ECO:0007669"/>
    <property type="project" value="UniProtKB-KW"/>
</dbReference>
<dbReference type="PANTHER" id="PTHR43152">
    <property type="entry name" value="UVRABC SYSTEM PROTEIN A"/>
    <property type="match status" value="1"/>
</dbReference>
<evidence type="ECO:0000259" key="14">
    <source>
        <dbReference type="PROSITE" id="PS50893"/>
    </source>
</evidence>
<comment type="similarity">
    <text evidence="11">Belongs to the ABC transporter superfamily. UvrA family.</text>
</comment>
<dbReference type="InterPro" id="IPR003439">
    <property type="entry name" value="ABC_transporter-like_ATP-bd"/>
</dbReference>
<evidence type="ECO:0000256" key="11">
    <source>
        <dbReference type="ARBA" id="ARBA00038000"/>
    </source>
</evidence>
<keyword evidence="6" id="KW-0228">DNA excision</keyword>
<keyword evidence="9" id="KW-0238">DNA-binding</keyword>
<evidence type="ECO:0000256" key="1">
    <source>
        <dbReference type="ARBA" id="ARBA00004496"/>
    </source>
</evidence>
<keyword evidence="3" id="KW-0677">Repeat</keyword>
<evidence type="ECO:0000256" key="5">
    <source>
        <dbReference type="ARBA" id="ARBA00022763"/>
    </source>
</evidence>
<dbReference type="PANTHER" id="PTHR43152:SF2">
    <property type="entry name" value="DRUG RESISTANCE ABC TRANSPORTER"/>
    <property type="match status" value="1"/>
</dbReference>
<dbReference type="InterPro" id="IPR003593">
    <property type="entry name" value="AAA+_ATPase"/>
</dbReference>
<organism evidence="15">
    <name type="scientific">Streptoalloteichus sp. ATCC 53650</name>
    <dbReference type="NCBI Taxonomy" id="756733"/>
    <lineage>
        <taxon>Bacteria</taxon>
        <taxon>Bacillati</taxon>
        <taxon>Actinomycetota</taxon>
        <taxon>Actinomycetes</taxon>
        <taxon>Pseudonocardiales</taxon>
        <taxon>Pseudonocardiaceae</taxon>
        <taxon>Streptoalloteichus</taxon>
    </lineage>
</organism>
<evidence type="ECO:0000256" key="12">
    <source>
        <dbReference type="ARBA" id="ARBA00039316"/>
    </source>
</evidence>
<name>K4P127_9PSEU</name>